<dbReference type="SMART" id="SM00471">
    <property type="entry name" value="HDc"/>
    <property type="match status" value="1"/>
</dbReference>
<dbReference type="PANTHER" id="PTHR33594">
    <property type="entry name" value="SUPERFAMILY HYDROLASE, PUTATIVE (AFU_ORTHOLOGUE AFUA_1G03035)-RELATED"/>
    <property type="match status" value="1"/>
</dbReference>
<protein>
    <submittedName>
        <fullName evidence="2">Phosphohydrolase</fullName>
    </submittedName>
</protein>
<dbReference type="Proteomes" id="UP000233398">
    <property type="component" value="Unassembled WGS sequence"/>
</dbReference>
<sequence length="206" mass="23090">MPEETLYKKFLLNNCSFDSAHDLAHIQRVVKSAQTICDEEGGDLDIVKAAAWLHDSVTLPKNHPDRSKSSILAGEKAAAFLNSIDFPETKVKHVVHAIEAHSFSAGIEPTTLEAKIVQDADRLDALGAIGVARCLMVGGKLDRALYQPEDPFCESRDPDDSIYTIDHFYEKLFKLPELMNTESAKEMAVERIRFMKQFLSELQKEI</sequence>
<dbReference type="OrthoDB" id="9797344at2"/>
<dbReference type="InterPro" id="IPR003607">
    <property type="entry name" value="HD/PDEase_dom"/>
</dbReference>
<feature type="domain" description="HD" evidence="1">
    <location>
        <begin position="22"/>
        <end position="126"/>
    </location>
</feature>
<evidence type="ECO:0000313" key="3">
    <source>
        <dbReference type="Proteomes" id="UP000233398"/>
    </source>
</evidence>
<keyword evidence="2" id="KW-0378">Hydrolase</keyword>
<dbReference type="PANTHER" id="PTHR33594:SF1">
    <property type="entry name" value="HD_PDEASE DOMAIN-CONTAINING PROTEIN"/>
    <property type="match status" value="1"/>
</dbReference>
<dbReference type="EMBL" id="PISP01000006">
    <property type="protein sequence ID" value="PKD42621.1"/>
    <property type="molecule type" value="Genomic_DNA"/>
</dbReference>
<dbReference type="AlphaFoldDB" id="A0A2N0VEK0"/>
<keyword evidence="3" id="KW-1185">Reference proteome</keyword>
<dbReference type="PROSITE" id="PS51831">
    <property type="entry name" value="HD"/>
    <property type="match status" value="1"/>
</dbReference>
<dbReference type="CDD" id="cd00077">
    <property type="entry name" value="HDc"/>
    <property type="match status" value="1"/>
</dbReference>
<organism evidence="2 3">
    <name type="scientific">Rhodohalobacter barkolensis</name>
    <dbReference type="NCBI Taxonomy" id="2053187"/>
    <lineage>
        <taxon>Bacteria</taxon>
        <taxon>Pseudomonadati</taxon>
        <taxon>Balneolota</taxon>
        <taxon>Balneolia</taxon>
        <taxon>Balneolales</taxon>
        <taxon>Balneolaceae</taxon>
        <taxon>Rhodohalobacter</taxon>
    </lineage>
</organism>
<accession>A0A2N0VEK0</accession>
<comment type="caution">
    <text evidence="2">The sequence shown here is derived from an EMBL/GenBank/DDBJ whole genome shotgun (WGS) entry which is preliminary data.</text>
</comment>
<dbReference type="SUPFAM" id="SSF109604">
    <property type="entry name" value="HD-domain/PDEase-like"/>
    <property type="match status" value="1"/>
</dbReference>
<dbReference type="Gene3D" id="1.10.3210.50">
    <property type="match status" value="1"/>
</dbReference>
<dbReference type="GO" id="GO:0016787">
    <property type="term" value="F:hydrolase activity"/>
    <property type="evidence" value="ECO:0007669"/>
    <property type="project" value="UniProtKB-KW"/>
</dbReference>
<proteinExistence type="predicted"/>
<dbReference type="InterPro" id="IPR006674">
    <property type="entry name" value="HD_domain"/>
</dbReference>
<evidence type="ECO:0000259" key="1">
    <source>
        <dbReference type="PROSITE" id="PS51831"/>
    </source>
</evidence>
<dbReference type="Pfam" id="PF01966">
    <property type="entry name" value="HD"/>
    <property type="match status" value="1"/>
</dbReference>
<gene>
    <name evidence="2" type="ORF">CWD77_14530</name>
</gene>
<name>A0A2N0VEK0_9BACT</name>
<reference evidence="2 3" key="1">
    <citation type="submission" date="2017-11" db="EMBL/GenBank/DDBJ databases">
        <title>Rhodohalobacter 15182 sp. nov., isolated from a salt lake.</title>
        <authorList>
            <person name="Han S."/>
        </authorList>
    </citation>
    <scope>NUCLEOTIDE SEQUENCE [LARGE SCALE GENOMIC DNA]</scope>
    <source>
        <strain evidence="2 3">15182</strain>
    </source>
</reference>
<evidence type="ECO:0000313" key="2">
    <source>
        <dbReference type="EMBL" id="PKD42621.1"/>
    </source>
</evidence>